<gene>
    <name evidence="10" type="ORF">BALCAV_0205795</name>
</gene>
<keyword evidence="5 9" id="KW-0812">Transmembrane</keyword>
<dbReference type="Pfam" id="PF01235">
    <property type="entry name" value="Na_Ala_symp"/>
    <property type="match status" value="1"/>
</dbReference>
<evidence type="ECO:0000256" key="2">
    <source>
        <dbReference type="ARBA" id="ARBA00009261"/>
    </source>
</evidence>
<proteinExistence type="inferred from homology"/>
<feature type="transmembrane region" description="Helical" evidence="9">
    <location>
        <begin position="212"/>
        <end position="235"/>
    </location>
</feature>
<dbReference type="EMBL" id="ALPT02000014">
    <property type="protein sequence ID" value="KGA98154.1"/>
    <property type="molecule type" value="Genomic_DNA"/>
</dbReference>
<evidence type="ECO:0000256" key="7">
    <source>
        <dbReference type="ARBA" id="ARBA00022989"/>
    </source>
</evidence>
<dbReference type="FunFam" id="1.20.1740.10:FF:000004">
    <property type="entry name" value="Sodium:alanine symporter family protein"/>
    <property type="match status" value="1"/>
</dbReference>
<dbReference type="AlphaFoldDB" id="A0A094WK62"/>
<evidence type="ECO:0000256" key="1">
    <source>
        <dbReference type="ARBA" id="ARBA00004651"/>
    </source>
</evidence>
<evidence type="ECO:0000256" key="4">
    <source>
        <dbReference type="ARBA" id="ARBA00022475"/>
    </source>
</evidence>
<feature type="transmembrane region" description="Helical" evidence="9">
    <location>
        <begin position="247"/>
        <end position="266"/>
    </location>
</feature>
<protein>
    <submittedName>
        <fullName evidence="10">Transporter</fullName>
    </submittedName>
</protein>
<keyword evidence="8 9" id="KW-0472">Membrane</keyword>
<evidence type="ECO:0000256" key="6">
    <source>
        <dbReference type="ARBA" id="ARBA00022847"/>
    </source>
</evidence>
<evidence type="ECO:0000256" key="9">
    <source>
        <dbReference type="RuleBase" id="RU363064"/>
    </source>
</evidence>
<dbReference type="GO" id="GO:0005886">
    <property type="term" value="C:plasma membrane"/>
    <property type="evidence" value="ECO:0007669"/>
    <property type="project" value="UniProtKB-SubCell"/>
</dbReference>
<feature type="transmembrane region" description="Helical" evidence="9">
    <location>
        <begin position="96"/>
        <end position="116"/>
    </location>
</feature>
<evidence type="ECO:0000313" key="10">
    <source>
        <dbReference type="EMBL" id="KGA98154.1"/>
    </source>
</evidence>
<dbReference type="PANTHER" id="PTHR30330:SF3">
    <property type="entry name" value="TRANSCRIPTIONAL REGULATOR, LRP FAMILY"/>
    <property type="match status" value="1"/>
</dbReference>
<comment type="subcellular location">
    <subcellularLocation>
        <location evidence="1 9">Cell membrane</location>
        <topology evidence="1 9">Multi-pass membrane protein</topology>
    </subcellularLocation>
</comment>
<dbReference type="InterPro" id="IPR001463">
    <property type="entry name" value="Na/Ala_symport"/>
</dbReference>
<dbReference type="PRINTS" id="PR00175">
    <property type="entry name" value="NAALASMPORT"/>
</dbReference>
<feature type="transmembrane region" description="Helical" evidence="9">
    <location>
        <begin position="67"/>
        <end position="90"/>
    </location>
</feature>
<keyword evidence="6 9" id="KW-0769">Symport</keyword>
<dbReference type="Proteomes" id="UP000002754">
    <property type="component" value="Unassembled WGS sequence"/>
</dbReference>
<dbReference type="STRING" id="1218173.BALCAV_0205795"/>
<feature type="transmembrane region" description="Helical" evidence="9">
    <location>
        <begin position="300"/>
        <end position="328"/>
    </location>
</feature>
<feature type="transmembrane region" description="Helical" evidence="9">
    <location>
        <begin position="404"/>
        <end position="423"/>
    </location>
</feature>
<organism evidence="10 11">
    <name type="scientific">Alkalihalobacillus alcalophilus ATCC 27647 = CGMCC 1.3604</name>
    <dbReference type="NCBI Taxonomy" id="1218173"/>
    <lineage>
        <taxon>Bacteria</taxon>
        <taxon>Bacillati</taxon>
        <taxon>Bacillota</taxon>
        <taxon>Bacilli</taxon>
        <taxon>Bacillales</taxon>
        <taxon>Bacillaceae</taxon>
        <taxon>Alkalihalobacillus</taxon>
    </lineage>
</organism>
<keyword evidence="11" id="KW-1185">Reference proteome</keyword>
<feature type="transmembrane region" description="Helical" evidence="9">
    <location>
        <begin position="429"/>
        <end position="446"/>
    </location>
</feature>
<evidence type="ECO:0000256" key="8">
    <source>
        <dbReference type="ARBA" id="ARBA00023136"/>
    </source>
</evidence>
<feature type="transmembrane region" description="Helical" evidence="9">
    <location>
        <begin position="183"/>
        <end position="200"/>
    </location>
</feature>
<comment type="similarity">
    <text evidence="2 9">Belongs to the alanine or glycine:cation symporter (AGCS) (TC 2.A.25) family.</text>
</comment>
<feature type="transmembrane region" description="Helical" evidence="9">
    <location>
        <begin position="145"/>
        <end position="163"/>
    </location>
</feature>
<keyword evidence="4 9" id="KW-1003">Cell membrane</keyword>
<evidence type="ECO:0000313" key="11">
    <source>
        <dbReference type="Proteomes" id="UP000002754"/>
    </source>
</evidence>
<accession>A0A094WK62</accession>
<feature type="transmembrane region" description="Helical" evidence="9">
    <location>
        <begin position="12"/>
        <end position="32"/>
    </location>
</feature>
<keyword evidence="3 9" id="KW-0813">Transport</keyword>
<dbReference type="PANTHER" id="PTHR30330">
    <property type="entry name" value="AGSS FAMILY TRANSPORTER, SODIUM-ALANINE"/>
    <property type="match status" value="1"/>
</dbReference>
<name>A0A094WK62_ALKAL</name>
<dbReference type="eggNOG" id="COG1115">
    <property type="taxonomic scope" value="Bacteria"/>
</dbReference>
<dbReference type="NCBIfam" id="TIGR00835">
    <property type="entry name" value="agcS"/>
    <property type="match status" value="1"/>
</dbReference>
<sequence>MLDILDSINAVLWGPPSLILLFGTGLFLTFLLKGIQFSRLKYAFKLAFSKEGNNSDSGDGDISNFKALMTTLAATIGIGNIAGVATAVTLGGPGAIFWMWVVGLLGMATKYAEALLAMKYRVKNSNGEYSSGPMYYIEKGLGPKFKLLAIAFAFFGAFAALGIGNSVQSNSVADVASSSFGVPHWLTGVILIIFVSYLIYGGIQRISTVSGVFIPIMAIFYMLGAILIIVLNYNLIIPSFQLIFHHAFNPVAATGGFAGIIVAEAIRNGVARGIFSNEAGLGTAALIAGSAKADHPVKQALVAMTGTFIVTIVVCTLTGLTLIITGYWDQTGGLISGVMHDPSLEAGALTAAAFGSALGVIGEYIVALSIILFGSTTIVGWYVYGEKCIEYLTGPKGIAAYRIIYIAACGLGTVVSLQTVWAFADMANALMMIPNLIALLLLWKVIRSETNDFFDNHYKSAKS</sequence>
<feature type="transmembrane region" description="Helical" evidence="9">
    <location>
        <begin position="364"/>
        <end position="384"/>
    </location>
</feature>
<comment type="caution">
    <text evidence="10">The sequence shown here is derived from an EMBL/GenBank/DDBJ whole genome shotgun (WGS) entry which is preliminary data.</text>
</comment>
<reference evidence="10 11" key="1">
    <citation type="journal article" date="2014" name="Genome Announc.">
        <title>Draft Genome Sequence of Bacillus alcalophilus AV1934, a Classic Alkaliphile Isolated from Human Feces in 1934.</title>
        <authorList>
            <person name="Attie O."/>
            <person name="Jayaprakash A."/>
            <person name="Shah H."/>
            <person name="Paulsen I.T."/>
            <person name="Morino M."/>
            <person name="Takahashi Y."/>
            <person name="Narumi I."/>
            <person name="Sachidanandam R."/>
            <person name="Satoh K."/>
            <person name="Ito M."/>
            <person name="Krulwich T.A."/>
        </authorList>
    </citation>
    <scope>NUCLEOTIDE SEQUENCE [LARGE SCALE GENOMIC DNA]</scope>
    <source>
        <strain evidence="10 11">AV1934</strain>
    </source>
</reference>
<keyword evidence="7 9" id="KW-1133">Transmembrane helix</keyword>
<dbReference type="OrthoDB" id="9804874at2"/>
<dbReference type="Gene3D" id="1.20.1740.10">
    <property type="entry name" value="Amino acid/polyamine transporter I"/>
    <property type="match status" value="1"/>
</dbReference>
<evidence type="ECO:0000256" key="5">
    <source>
        <dbReference type="ARBA" id="ARBA00022692"/>
    </source>
</evidence>
<dbReference type="GO" id="GO:0005283">
    <property type="term" value="F:amino acid:sodium symporter activity"/>
    <property type="evidence" value="ECO:0007669"/>
    <property type="project" value="InterPro"/>
</dbReference>
<evidence type="ECO:0000256" key="3">
    <source>
        <dbReference type="ARBA" id="ARBA00022448"/>
    </source>
</evidence>